<feature type="domain" description="DJ-1/PfpI" evidence="2">
    <location>
        <begin position="14"/>
        <end position="189"/>
    </location>
</feature>
<organism evidence="3 4">
    <name type="scientific">Kistimonas scapharcae</name>
    <dbReference type="NCBI Taxonomy" id="1036133"/>
    <lineage>
        <taxon>Bacteria</taxon>
        <taxon>Pseudomonadati</taxon>
        <taxon>Pseudomonadota</taxon>
        <taxon>Gammaproteobacteria</taxon>
        <taxon>Oceanospirillales</taxon>
        <taxon>Endozoicomonadaceae</taxon>
        <taxon>Kistimonas</taxon>
    </lineage>
</organism>
<evidence type="ECO:0000313" key="4">
    <source>
        <dbReference type="Proteomes" id="UP001500604"/>
    </source>
</evidence>
<keyword evidence="1" id="KW-0456">Lyase</keyword>
<dbReference type="EMBL" id="BAABFL010000433">
    <property type="protein sequence ID" value="GAA4651016.1"/>
    <property type="molecule type" value="Genomic_DNA"/>
</dbReference>
<dbReference type="CDD" id="cd03133">
    <property type="entry name" value="GATase1_ES1"/>
    <property type="match status" value="1"/>
</dbReference>
<protein>
    <recommendedName>
        <fullName evidence="1">Glyoxalase</fullName>
    </recommendedName>
</protein>
<name>A0ABP8V5E9_9GAMM</name>
<dbReference type="Gene3D" id="3.40.50.880">
    <property type="match status" value="1"/>
</dbReference>
<dbReference type="Proteomes" id="UP001500604">
    <property type="component" value="Unassembled WGS sequence"/>
</dbReference>
<dbReference type="NCBIfam" id="NF008747">
    <property type="entry name" value="PRK11780.1"/>
    <property type="match status" value="1"/>
</dbReference>
<dbReference type="Pfam" id="PF01965">
    <property type="entry name" value="DJ-1_PfpI"/>
    <property type="match status" value="1"/>
</dbReference>
<dbReference type="RefSeq" id="WP_345197311.1">
    <property type="nucleotide sequence ID" value="NZ_BAABFL010000433.1"/>
</dbReference>
<proteinExistence type="inferred from homology"/>
<reference evidence="4" key="1">
    <citation type="journal article" date="2019" name="Int. J. Syst. Evol. Microbiol.">
        <title>The Global Catalogue of Microorganisms (GCM) 10K type strain sequencing project: providing services to taxonomists for standard genome sequencing and annotation.</title>
        <authorList>
            <consortium name="The Broad Institute Genomics Platform"/>
            <consortium name="The Broad Institute Genome Sequencing Center for Infectious Disease"/>
            <person name="Wu L."/>
            <person name="Ma J."/>
        </authorList>
    </citation>
    <scope>NUCLEOTIDE SEQUENCE [LARGE SCALE GENOMIC DNA]</scope>
    <source>
        <strain evidence="4">JCM 17805</strain>
    </source>
</reference>
<dbReference type="InterPro" id="IPR026041">
    <property type="entry name" value="ElbB"/>
</dbReference>
<evidence type="ECO:0000259" key="2">
    <source>
        <dbReference type="Pfam" id="PF01965"/>
    </source>
</evidence>
<dbReference type="PIRSF" id="PIRSF006320">
    <property type="entry name" value="Elb2"/>
    <property type="match status" value="1"/>
</dbReference>
<evidence type="ECO:0000313" key="3">
    <source>
        <dbReference type="EMBL" id="GAA4651016.1"/>
    </source>
</evidence>
<gene>
    <name evidence="3" type="primary">elbB</name>
    <name evidence="3" type="ORF">GCM10023116_32990</name>
</gene>
<comment type="function">
    <text evidence="1">Displays glyoxalase activity, catalyzing the conversion of glyoxal to glycolate.</text>
</comment>
<dbReference type="PANTHER" id="PTHR10224:SF12">
    <property type="entry name" value="GLYOXALASE ELBB"/>
    <property type="match status" value="1"/>
</dbReference>
<dbReference type="SUPFAM" id="SSF52317">
    <property type="entry name" value="Class I glutamine amidotransferase-like"/>
    <property type="match status" value="1"/>
</dbReference>
<comment type="caution">
    <text evidence="3">The sequence shown here is derived from an EMBL/GenBank/DDBJ whole genome shotgun (WGS) entry which is preliminary data.</text>
</comment>
<comment type="similarity">
    <text evidence="1">Belongs to the peptidase C56 family.</text>
</comment>
<keyword evidence="4" id="KW-1185">Reference proteome</keyword>
<evidence type="ECO:0000256" key="1">
    <source>
        <dbReference type="PIRNR" id="PIRNR006320"/>
    </source>
</evidence>
<dbReference type="InterPro" id="IPR002818">
    <property type="entry name" value="DJ-1/PfpI"/>
</dbReference>
<dbReference type="PANTHER" id="PTHR10224">
    <property type="entry name" value="ES1 PROTEIN HOMOLOG, MITOCHONDRIAL"/>
    <property type="match status" value="1"/>
</dbReference>
<comment type="catalytic activity">
    <reaction evidence="1">
        <text>glyoxal + H2O = glycolate + H(+)</text>
        <dbReference type="Rhea" id="RHEA:51672"/>
        <dbReference type="ChEBI" id="CHEBI:15377"/>
        <dbReference type="ChEBI" id="CHEBI:15378"/>
        <dbReference type="ChEBI" id="CHEBI:29805"/>
        <dbReference type="ChEBI" id="CHEBI:34779"/>
    </reaction>
</comment>
<accession>A0ABP8V5E9</accession>
<sequence>MNKRIAVILSGCGVFDGSEIYESVITLLRLDQNGAEYQCFAPDIPQHHVINHVTGEEMPESRSVLVEAARLARGNIRDLAECQAADYDALIIPGGFGAAKNLSDFALTGADMTVQADVLKTVQAFAEAKKPVGLICITPAMAGKLFGAGVRCTIGNDGETAEVIRVTGAEHVDCPVHDIVVDEDNKLVTTPAYMLAGSISEAATGINRLVDKVLEMA</sequence>
<dbReference type="InterPro" id="IPR029062">
    <property type="entry name" value="Class_I_gatase-like"/>
</dbReference>